<name>A0A8J2SEP3_9STRA</name>
<feature type="compositionally biased region" description="Basic and acidic residues" evidence="2">
    <location>
        <begin position="191"/>
        <end position="214"/>
    </location>
</feature>
<dbReference type="PANTHER" id="PTHR28584:SF1">
    <property type="entry name" value="PROTEIN FAM228B"/>
    <property type="match status" value="1"/>
</dbReference>
<feature type="region of interest" description="Disordered" evidence="2">
    <location>
        <begin position="428"/>
        <end position="448"/>
    </location>
</feature>
<organism evidence="3 4">
    <name type="scientific">Pelagomonas calceolata</name>
    <dbReference type="NCBI Taxonomy" id="35677"/>
    <lineage>
        <taxon>Eukaryota</taxon>
        <taxon>Sar</taxon>
        <taxon>Stramenopiles</taxon>
        <taxon>Ochrophyta</taxon>
        <taxon>Pelagophyceae</taxon>
        <taxon>Pelagomonadales</taxon>
        <taxon>Pelagomonadaceae</taxon>
        <taxon>Pelagomonas</taxon>
    </lineage>
</organism>
<feature type="compositionally biased region" description="Basic residues" evidence="2">
    <location>
        <begin position="83"/>
        <end position="93"/>
    </location>
</feature>
<evidence type="ECO:0000256" key="1">
    <source>
        <dbReference type="ARBA" id="ARBA00007753"/>
    </source>
</evidence>
<feature type="region of interest" description="Disordered" evidence="2">
    <location>
        <begin position="1"/>
        <end position="31"/>
    </location>
</feature>
<protein>
    <submittedName>
        <fullName evidence="3">Uncharacterized protein</fullName>
    </submittedName>
</protein>
<feature type="compositionally biased region" description="Polar residues" evidence="2">
    <location>
        <begin position="154"/>
        <end position="163"/>
    </location>
</feature>
<feature type="non-terminal residue" evidence="3">
    <location>
        <position position="448"/>
    </location>
</feature>
<evidence type="ECO:0000313" key="3">
    <source>
        <dbReference type="EMBL" id="CAH0370408.1"/>
    </source>
</evidence>
<comment type="caution">
    <text evidence="3">The sequence shown here is derived from an EMBL/GenBank/DDBJ whole genome shotgun (WGS) entry which is preliminary data.</text>
</comment>
<evidence type="ECO:0000256" key="2">
    <source>
        <dbReference type="SAM" id="MobiDB-lite"/>
    </source>
</evidence>
<feature type="region of interest" description="Disordered" evidence="2">
    <location>
        <begin position="348"/>
        <end position="372"/>
    </location>
</feature>
<feature type="compositionally biased region" description="Basic residues" evidence="2">
    <location>
        <begin position="164"/>
        <end position="177"/>
    </location>
</feature>
<reference evidence="3" key="1">
    <citation type="submission" date="2021-11" db="EMBL/GenBank/DDBJ databases">
        <authorList>
            <consortium name="Genoscope - CEA"/>
            <person name="William W."/>
        </authorList>
    </citation>
    <scope>NUCLEOTIDE SEQUENCE</scope>
</reference>
<dbReference type="OrthoDB" id="547133at2759"/>
<feature type="region of interest" description="Disordered" evidence="2">
    <location>
        <begin position="148"/>
        <end position="214"/>
    </location>
</feature>
<comment type="similarity">
    <text evidence="1">Belongs to the FAM228 family.</text>
</comment>
<evidence type="ECO:0000313" key="4">
    <source>
        <dbReference type="Proteomes" id="UP000789595"/>
    </source>
</evidence>
<dbReference type="EMBL" id="CAKKNE010000003">
    <property type="protein sequence ID" value="CAH0370408.1"/>
    <property type="molecule type" value="Genomic_DNA"/>
</dbReference>
<accession>A0A8J2SEP3</accession>
<dbReference type="Proteomes" id="UP000789595">
    <property type="component" value="Unassembled WGS sequence"/>
</dbReference>
<sequence>GSSHKKKSHASVSEPCELPLRRRLSNRRLEESKKICYTLHTGKISSLRAHSSCTMPSGLQTHGSDRAAPLACSCSGRLPPASHKTRRTPKKHQERLPPARSNHKMADAEAAPEETGRQPLSAMWRSQGPSPSRVKVYNEEALLDLIQPEPAQGSRVSQTSSFLSRRKAQQRAEKKRQAREAEQKRVRRYNQQKEDSRMKQAADERKARERVAENANRRERRFEFLRSDIVEGHKLADEVQKHLQLEDMNKQTKLKRQFDEWNSEVYGKIQDQINERLDSTTAAQINARRRREYQKFLDATNAKGAIFRDIIIESEYDPLEPNRHCIKVDTYGLRDPMKRVLDRQYEEQGMLDASSDEEDKKRKPRRPRPHTREVLDVREWATGKIEDTPHGFFAKMMDATPRAPGEKKTSKTYDSKVPFDHFQVQKSLDGEFPRGKKPHLVPTTIKLA</sequence>
<keyword evidence="4" id="KW-1185">Reference proteome</keyword>
<dbReference type="InterPro" id="IPR040046">
    <property type="entry name" value="FAM228"/>
</dbReference>
<dbReference type="AlphaFoldDB" id="A0A8J2SEP3"/>
<feature type="region of interest" description="Disordered" evidence="2">
    <location>
        <begin position="76"/>
        <end position="132"/>
    </location>
</feature>
<proteinExistence type="inferred from homology"/>
<gene>
    <name evidence="3" type="ORF">PECAL_3P02920</name>
</gene>
<dbReference type="PANTHER" id="PTHR28584">
    <property type="entry name" value="FAMILY WITH SEQUENCE SIMILARITY 228 MEMBER A"/>
    <property type="match status" value="1"/>
</dbReference>